<dbReference type="EMBL" id="JAXAFO010000009">
    <property type="protein sequence ID" value="MDX6849070.1"/>
    <property type="molecule type" value="Genomic_DNA"/>
</dbReference>
<dbReference type="SUPFAM" id="SSF56235">
    <property type="entry name" value="N-terminal nucleophile aminohydrolases (Ntn hydrolases)"/>
    <property type="match status" value="1"/>
</dbReference>
<dbReference type="PIRSF" id="PIRSF009120">
    <property type="entry name" value="UCP009120_prtse"/>
    <property type="match status" value="1"/>
</dbReference>
<dbReference type="Pfam" id="PF00227">
    <property type="entry name" value="Proteasome"/>
    <property type="match status" value="1"/>
</dbReference>
<dbReference type="GO" id="GO:0006508">
    <property type="term" value="P:proteolysis"/>
    <property type="evidence" value="ECO:0007669"/>
    <property type="project" value="UniProtKB-KW"/>
</dbReference>
<reference evidence="1 2" key="1">
    <citation type="submission" date="2023-11" db="EMBL/GenBank/DDBJ databases">
        <title>Gilvimarinus fulvus sp. nov., isolated from the surface of Kelp.</title>
        <authorList>
            <person name="Sun Y.Y."/>
            <person name="Gong Y."/>
            <person name="Du Z.J."/>
        </authorList>
    </citation>
    <scope>NUCLEOTIDE SEQUENCE [LARGE SCALE GENOMIC DNA]</scope>
    <source>
        <strain evidence="1 2">SDUM040013</strain>
    </source>
</reference>
<dbReference type="RefSeq" id="WP_302722683.1">
    <property type="nucleotide sequence ID" value="NZ_JAULRU010000569.1"/>
</dbReference>
<dbReference type="GO" id="GO:0008233">
    <property type="term" value="F:peptidase activity"/>
    <property type="evidence" value="ECO:0007669"/>
    <property type="project" value="UniProtKB-KW"/>
</dbReference>
<accession>A0ABU4RW20</accession>
<dbReference type="GO" id="GO:0000502">
    <property type="term" value="C:proteasome complex"/>
    <property type="evidence" value="ECO:0007669"/>
    <property type="project" value="UniProtKB-KW"/>
</dbReference>
<dbReference type="InterPro" id="IPR029055">
    <property type="entry name" value="Ntn_hydrolases_N"/>
</dbReference>
<keyword evidence="1" id="KW-0647">Proteasome</keyword>
<evidence type="ECO:0000313" key="1">
    <source>
        <dbReference type="EMBL" id="MDX6849070.1"/>
    </source>
</evidence>
<proteinExistence type="predicted"/>
<protein>
    <submittedName>
        <fullName evidence="1">Proteasome-type protease</fullName>
    </submittedName>
</protein>
<keyword evidence="1" id="KW-0378">Hydrolase</keyword>
<dbReference type="CDD" id="cd03765">
    <property type="entry name" value="proteasome_beta_bacterial"/>
    <property type="match status" value="1"/>
</dbReference>
<comment type="caution">
    <text evidence="1">The sequence shown here is derived from an EMBL/GenBank/DDBJ whole genome shotgun (WGS) entry which is preliminary data.</text>
</comment>
<dbReference type="Gene3D" id="3.60.20.10">
    <property type="entry name" value="Glutamine Phosphoribosylpyrophosphate, subunit 1, domain 1"/>
    <property type="match status" value="1"/>
</dbReference>
<gene>
    <name evidence="1" type="ORF">SCD92_06840</name>
</gene>
<dbReference type="InterPro" id="IPR001353">
    <property type="entry name" value="Proteasome_sua/b"/>
</dbReference>
<keyword evidence="1" id="KW-0645">Protease</keyword>
<dbReference type="InterPro" id="IPR016545">
    <property type="entry name" value="UCP009120_prtse"/>
</dbReference>
<organism evidence="1 2">
    <name type="scientific">Gilvimarinus gilvus</name>
    <dbReference type="NCBI Taxonomy" id="3058038"/>
    <lineage>
        <taxon>Bacteria</taxon>
        <taxon>Pseudomonadati</taxon>
        <taxon>Pseudomonadota</taxon>
        <taxon>Gammaproteobacteria</taxon>
        <taxon>Cellvibrionales</taxon>
        <taxon>Cellvibrionaceae</taxon>
        <taxon>Gilvimarinus</taxon>
    </lineage>
</organism>
<dbReference type="Proteomes" id="UP001273505">
    <property type="component" value="Unassembled WGS sequence"/>
</dbReference>
<sequence>MTYCVAITMDAGLIFCSDSRTNAGVDQVSTYSKMFHYKVSGEREFVVLSAGNLATTQAVVSQIKRDIRDDASTSLKNLPDISEAASYLGEISRQEQEKHSGGGGPNAGASFEASFILGGQVEGDKPRLAMVYPQGNHITTSKDTPYLQIGESKYGKPILDRILSRTTSLEDASRCALVSMDSTMRSNLTVGPPIELAVYATDSFNLTRFRFDDDDEYLRELKKAWDQYLIEAFDRLPPLQWSDAQSPDESA</sequence>
<evidence type="ECO:0000313" key="2">
    <source>
        <dbReference type="Proteomes" id="UP001273505"/>
    </source>
</evidence>
<keyword evidence="2" id="KW-1185">Reference proteome</keyword>
<name>A0ABU4RW20_9GAMM</name>